<accession>A0A401FPL6</accession>
<dbReference type="Pfam" id="PF05119">
    <property type="entry name" value="Terminase_4"/>
    <property type="match status" value="1"/>
</dbReference>
<evidence type="ECO:0000313" key="2">
    <source>
        <dbReference type="Proteomes" id="UP000286974"/>
    </source>
</evidence>
<sequence>MPKNGDYKISDEPPAYMAGTARYLWRRIVPILKKDSNIKYQDKTLIEALCINYQLMRDSYDDIQKHGSVKAAYRTITNPINGEIVATDFVGYKRNPSTQILILLLQKSRPSQKTWE</sequence>
<dbReference type="EMBL" id="BEXA01000009">
    <property type="protein sequence ID" value="GAY74335.1"/>
    <property type="molecule type" value="Genomic_DNA"/>
</dbReference>
<organism evidence="1 2">
    <name type="scientific">Lentilactobacillus kosonis</name>
    <dbReference type="NCBI Taxonomy" id="2810561"/>
    <lineage>
        <taxon>Bacteria</taxon>
        <taxon>Bacillati</taxon>
        <taxon>Bacillota</taxon>
        <taxon>Bacilli</taxon>
        <taxon>Lactobacillales</taxon>
        <taxon>Lactobacillaceae</taxon>
        <taxon>Lentilactobacillus</taxon>
    </lineage>
</organism>
<keyword evidence="2" id="KW-1185">Reference proteome</keyword>
<evidence type="ECO:0000313" key="1">
    <source>
        <dbReference type="EMBL" id="GAY74335.1"/>
    </source>
</evidence>
<name>A0A401FPL6_9LACO</name>
<dbReference type="InterPro" id="IPR006448">
    <property type="entry name" value="Phage_term_ssu_P27"/>
</dbReference>
<gene>
    <name evidence="1" type="ORF">NBRC111893_2481</name>
</gene>
<dbReference type="Proteomes" id="UP000286974">
    <property type="component" value="Unassembled WGS sequence"/>
</dbReference>
<dbReference type="NCBIfam" id="TIGR01558">
    <property type="entry name" value="sm_term_P27"/>
    <property type="match status" value="1"/>
</dbReference>
<proteinExistence type="predicted"/>
<reference evidence="1 2" key="1">
    <citation type="submission" date="2017-11" db="EMBL/GenBank/DDBJ databases">
        <title>Draft Genome Sequence of Lactobacillus curieae NBRC 111893 isolated from Koso, a Japanese sugar-Vegetable Fermented Beverage.</title>
        <authorList>
            <person name="Chiou T.Y."/>
            <person name="Oshima K."/>
            <person name="Suda W."/>
            <person name="Hattori M."/>
            <person name="Takahashi T."/>
        </authorList>
    </citation>
    <scope>NUCLEOTIDE SEQUENCE [LARGE SCALE GENOMIC DNA]</scope>
    <source>
        <strain evidence="1 2">NBRC111893</strain>
    </source>
</reference>
<comment type="caution">
    <text evidence="1">The sequence shown here is derived from an EMBL/GenBank/DDBJ whole genome shotgun (WGS) entry which is preliminary data.</text>
</comment>
<dbReference type="RefSeq" id="WP_225417741.1">
    <property type="nucleotide sequence ID" value="NZ_BEXA01000009.1"/>
</dbReference>
<dbReference type="AlphaFoldDB" id="A0A401FPL6"/>
<protein>
    <submittedName>
        <fullName evidence="1">Phage terminase, small subunit</fullName>
    </submittedName>
</protein>